<dbReference type="Pfam" id="PF02915">
    <property type="entry name" value="Rubrerythrin"/>
    <property type="match status" value="1"/>
</dbReference>
<dbReference type="InterPro" id="IPR003251">
    <property type="entry name" value="Rr_diiron-bd_dom"/>
</dbReference>
<dbReference type="CDD" id="cd01045">
    <property type="entry name" value="Ferritin_like_AB"/>
    <property type="match status" value="1"/>
</dbReference>
<dbReference type="PANTHER" id="PTHR33531">
    <property type="entry name" value="RUBRERYTHRIN SUBFAMILY"/>
    <property type="match status" value="1"/>
</dbReference>
<organism evidence="2 3">
    <name type="scientific">Microvirga splendida</name>
    <dbReference type="NCBI Taxonomy" id="2795727"/>
    <lineage>
        <taxon>Bacteria</taxon>
        <taxon>Pseudomonadati</taxon>
        <taxon>Pseudomonadota</taxon>
        <taxon>Alphaproteobacteria</taxon>
        <taxon>Hyphomicrobiales</taxon>
        <taxon>Methylobacteriaceae</taxon>
        <taxon>Microvirga</taxon>
    </lineage>
</organism>
<dbReference type="InterPro" id="IPR009078">
    <property type="entry name" value="Ferritin-like_SF"/>
</dbReference>
<sequence length="291" mass="32045">MSLLKAEPTGTVRSLEELFAIAAAMEHEAATRYAEIAARMRHEGNPALAEVFERLSADEQGHLDGVVHWSQKTKGQDPDPARIRWALPETFDDEGAATTDPKLLSAYRALSMAVRNEERAFAFWSYVAAHAEVPEIQHAAETMAHEELGHVATLRRERRKAFHVERRHTGAAGEGGQADLAALERRLADLLDPLAAKASPEEGARLKGFADEARHHAQQLERFPIVVPGARPMDTTPDDPVALAELLTDRYLEAGDTLQDEQALGRVQALAGRAIARLAWLRADLPELQRA</sequence>
<evidence type="ECO:0000313" key="3">
    <source>
        <dbReference type="Proteomes" id="UP000620670"/>
    </source>
</evidence>
<dbReference type="InterPro" id="IPR012347">
    <property type="entry name" value="Ferritin-like"/>
</dbReference>
<evidence type="ECO:0000313" key="2">
    <source>
        <dbReference type="EMBL" id="MBJ6125600.1"/>
    </source>
</evidence>
<feature type="domain" description="Rubrerythrin diiron-binding" evidence="1">
    <location>
        <begin position="18"/>
        <end position="75"/>
    </location>
</feature>
<protein>
    <submittedName>
        <fullName evidence="2">Rubrerythrin family protein</fullName>
    </submittedName>
</protein>
<keyword evidence="3" id="KW-1185">Reference proteome</keyword>
<comment type="caution">
    <text evidence="2">The sequence shown here is derived from an EMBL/GenBank/DDBJ whole genome shotgun (WGS) entry which is preliminary data.</text>
</comment>
<dbReference type="RefSeq" id="WP_199048549.1">
    <property type="nucleotide sequence ID" value="NZ_JAELXT010000007.1"/>
</dbReference>
<dbReference type="EMBL" id="JAELXT010000007">
    <property type="protein sequence ID" value="MBJ6125600.1"/>
    <property type="molecule type" value="Genomic_DNA"/>
</dbReference>
<reference evidence="3" key="1">
    <citation type="submission" date="2020-12" db="EMBL/GenBank/DDBJ databases">
        <title>Hymenobacter sp.</title>
        <authorList>
            <person name="Kim M.K."/>
        </authorList>
    </citation>
    <scope>NUCLEOTIDE SEQUENCE [LARGE SCALE GENOMIC DNA]</scope>
    <source>
        <strain evidence="3">BT325</strain>
    </source>
</reference>
<dbReference type="Gene3D" id="1.20.1260.10">
    <property type="match status" value="1"/>
</dbReference>
<evidence type="ECO:0000259" key="1">
    <source>
        <dbReference type="Pfam" id="PF02915"/>
    </source>
</evidence>
<proteinExistence type="predicted"/>
<gene>
    <name evidence="2" type="ORF">JAO75_09255</name>
</gene>
<dbReference type="SUPFAM" id="SSF47240">
    <property type="entry name" value="Ferritin-like"/>
    <property type="match status" value="1"/>
</dbReference>
<name>A0ABS0Y0X9_9HYPH</name>
<dbReference type="PANTHER" id="PTHR33531:SF7">
    <property type="entry name" value="HYPOTHETICAL MEMBRANE PROTEIN, CONSERVED"/>
    <property type="match status" value="1"/>
</dbReference>
<accession>A0ABS0Y0X9</accession>
<dbReference type="Proteomes" id="UP000620670">
    <property type="component" value="Unassembled WGS sequence"/>
</dbReference>